<dbReference type="AlphaFoldDB" id="G4TIE4"/>
<evidence type="ECO:0000259" key="8">
    <source>
        <dbReference type="SMART" id="SM00014"/>
    </source>
</evidence>
<dbReference type="InterPro" id="IPR043216">
    <property type="entry name" value="PAP-like"/>
</dbReference>
<comment type="similarity">
    <text evidence="2">Belongs to the PA-phosphatase related phosphoesterase family.</text>
</comment>
<dbReference type="Proteomes" id="UP000007148">
    <property type="component" value="Unassembled WGS sequence"/>
</dbReference>
<reference evidence="9 10" key="1">
    <citation type="journal article" date="2011" name="PLoS Pathog.">
        <title>Endophytic Life Strategies Decoded by Genome and Transcriptome Analyses of the Mutualistic Root Symbiont Piriformospora indica.</title>
        <authorList>
            <person name="Zuccaro A."/>
            <person name="Lahrmann U."/>
            <person name="Guldener U."/>
            <person name="Langen G."/>
            <person name="Pfiffi S."/>
            <person name="Biedenkopf D."/>
            <person name="Wong P."/>
            <person name="Samans B."/>
            <person name="Grimm C."/>
            <person name="Basiewicz M."/>
            <person name="Murat C."/>
            <person name="Martin F."/>
            <person name="Kogel K.H."/>
        </authorList>
    </citation>
    <scope>NUCLEOTIDE SEQUENCE [LARGE SCALE GENOMIC DNA]</scope>
    <source>
        <strain evidence="9 10">DSM 11827</strain>
    </source>
</reference>
<comment type="subcellular location">
    <subcellularLocation>
        <location evidence="1">Membrane</location>
        <topology evidence="1">Multi-pass membrane protein</topology>
    </subcellularLocation>
</comment>
<evidence type="ECO:0000256" key="1">
    <source>
        <dbReference type="ARBA" id="ARBA00004141"/>
    </source>
</evidence>
<evidence type="ECO:0000256" key="5">
    <source>
        <dbReference type="ARBA" id="ARBA00023136"/>
    </source>
</evidence>
<dbReference type="STRING" id="1109443.G4TIE4"/>
<dbReference type="PANTHER" id="PTHR10165">
    <property type="entry name" value="LIPID PHOSPHATE PHOSPHATASE"/>
    <property type="match status" value="1"/>
</dbReference>
<keyword evidence="10" id="KW-1185">Reference proteome</keyword>
<feature type="region of interest" description="Disordered" evidence="6">
    <location>
        <begin position="213"/>
        <end position="307"/>
    </location>
</feature>
<gene>
    <name evidence="9" type="ORF">PIIN_05006</name>
</gene>
<dbReference type="EMBL" id="CAFZ01000105">
    <property type="protein sequence ID" value="CCA71071.1"/>
    <property type="molecule type" value="Genomic_DNA"/>
</dbReference>
<feature type="transmembrane region" description="Helical" evidence="7">
    <location>
        <begin position="162"/>
        <end position="181"/>
    </location>
</feature>
<dbReference type="InterPro" id="IPR036938">
    <property type="entry name" value="PAP2/HPO_sf"/>
</dbReference>
<dbReference type="GO" id="GO:0046839">
    <property type="term" value="P:phospholipid dephosphorylation"/>
    <property type="evidence" value="ECO:0007669"/>
    <property type="project" value="TreeGrafter"/>
</dbReference>
<dbReference type="SUPFAM" id="SSF48317">
    <property type="entry name" value="Acid phosphatase/Vanadium-dependent haloperoxidase"/>
    <property type="match status" value="1"/>
</dbReference>
<dbReference type="InterPro" id="IPR000326">
    <property type="entry name" value="PAP2/HPO"/>
</dbReference>
<proteinExistence type="inferred from homology"/>
<keyword evidence="5 7" id="KW-0472">Membrane</keyword>
<dbReference type="eggNOG" id="KOG3030">
    <property type="taxonomic scope" value="Eukaryota"/>
</dbReference>
<name>G4TIE4_SERID</name>
<protein>
    <submittedName>
        <fullName evidence="9">Related to DPP1-diacylglycerol pyrophosphate phosphatase</fullName>
    </submittedName>
</protein>
<evidence type="ECO:0000256" key="2">
    <source>
        <dbReference type="ARBA" id="ARBA00008816"/>
    </source>
</evidence>
<feature type="transmembrane region" description="Helical" evidence="7">
    <location>
        <begin position="132"/>
        <end position="150"/>
    </location>
</feature>
<evidence type="ECO:0000256" key="7">
    <source>
        <dbReference type="SAM" id="Phobius"/>
    </source>
</evidence>
<dbReference type="GO" id="GO:0016020">
    <property type="term" value="C:membrane"/>
    <property type="evidence" value="ECO:0007669"/>
    <property type="project" value="UniProtKB-SubCell"/>
</dbReference>
<organism evidence="9 10">
    <name type="scientific">Serendipita indica (strain DSM 11827)</name>
    <name type="common">Root endophyte fungus</name>
    <name type="synonym">Piriformospora indica</name>
    <dbReference type="NCBI Taxonomy" id="1109443"/>
    <lineage>
        <taxon>Eukaryota</taxon>
        <taxon>Fungi</taxon>
        <taxon>Dikarya</taxon>
        <taxon>Basidiomycota</taxon>
        <taxon>Agaricomycotina</taxon>
        <taxon>Agaricomycetes</taxon>
        <taxon>Sebacinales</taxon>
        <taxon>Serendipitaceae</taxon>
        <taxon>Serendipita</taxon>
    </lineage>
</organism>
<dbReference type="GO" id="GO:0006644">
    <property type="term" value="P:phospholipid metabolic process"/>
    <property type="evidence" value="ECO:0007669"/>
    <property type="project" value="InterPro"/>
</dbReference>
<evidence type="ECO:0000313" key="10">
    <source>
        <dbReference type="Proteomes" id="UP000007148"/>
    </source>
</evidence>
<dbReference type="GO" id="GO:0008195">
    <property type="term" value="F:phosphatidate phosphatase activity"/>
    <property type="evidence" value="ECO:0007669"/>
    <property type="project" value="TreeGrafter"/>
</dbReference>
<comment type="caution">
    <text evidence="9">The sequence shown here is derived from an EMBL/GenBank/DDBJ whole genome shotgun (WGS) entry which is preliminary data.</text>
</comment>
<dbReference type="FunCoup" id="G4TIE4">
    <property type="interactions" value="53"/>
</dbReference>
<dbReference type="SMART" id="SM00014">
    <property type="entry name" value="acidPPc"/>
    <property type="match status" value="1"/>
</dbReference>
<feature type="transmembrane region" description="Helical" evidence="7">
    <location>
        <begin position="99"/>
        <end position="120"/>
    </location>
</feature>
<dbReference type="PANTHER" id="PTHR10165:SF35">
    <property type="entry name" value="RE23632P"/>
    <property type="match status" value="1"/>
</dbReference>
<dbReference type="CDD" id="cd03390">
    <property type="entry name" value="PAP2_containing_1_like"/>
    <property type="match status" value="1"/>
</dbReference>
<feature type="domain" description="Phosphatidic acid phosphatase type 2/haloperoxidase" evidence="8">
    <location>
        <begin position="30"/>
        <end position="177"/>
    </location>
</feature>
<dbReference type="OrthoDB" id="8907274at2759"/>
<feature type="compositionally biased region" description="Acidic residues" evidence="6">
    <location>
        <begin position="275"/>
        <end position="284"/>
    </location>
</feature>
<accession>G4TIE4</accession>
<dbReference type="InParanoid" id="G4TIE4"/>
<dbReference type="Gene3D" id="1.20.144.10">
    <property type="entry name" value="Phosphatidic acid phosphatase type 2/haloperoxidase"/>
    <property type="match status" value="1"/>
</dbReference>
<feature type="compositionally biased region" description="Basic and acidic residues" evidence="6">
    <location>
        <begin position="286"/>
        <end position="299"/>
    </location>
</feature>
<dbReference type="Pfam" id="PF01569">
    <property type="entry name" value="PAP2"/>
    <property type="match status" value="1"/>
</dbReference>
<evidence type="ECO:0000313" key="9">
    <source>
        <dbReference type="EMBL" id="CCA71071.1"/>
    </source>
</evidence>
<keyword evidence="4 7" id="KW-1133">Transmembrane helix</keyword>
<evidence type="ECO:0000256" key="4">
    <source>
        <dbReference type="ARBA" id="ARBA00022989"/>
    </source>
</evidence>
<dbReference type="HOGENOM" id="CLU_021458_6_0_1"/>
<feature type="transmembrane region" description="Helical" evidence="7">
    <location>
        <begin position="29"/>
        <end position="48"/>
    </location>
</feature>
<sequence length="307" mass="34308">MLLIYAGAAPLLLIPLVNIVTIRSWWDLHSGWLGLLLSLSLTGAVSQVTKVMVGRPRPDLIARCKPLQGSANAPIFGLVTSKICTQTDRFIMRDGFRSFPSAHSSLSFAGLGFLSFYLAGKLHLFDEKGYTGKSWVSLTPLVGAALIAISRTMDYRHHWQDVLTGSTVGIIFAFFSYRQYYPRLSSPLSHRPYSPRIPSERKLMRQVSMPIDEEQGVPSSDEAGRDASNQNARPHHHPSVPHPRVERSHSRNTSTIGLIPPSEIARPSTAHSPEESYEMEEQSIDETVRRPRQDLDQVWRRGASNEP</sequence>
<keyword evidence="3 7" id="KW-0812">Transmembrane</keyword>
<evidence type="ECO:0000256" key="6">
    <source>
        <dbReference type="SAM" id="MobiDB-lite"/>
    </source>
</evidence>
<evidence type="ECO:0000256" key="3">
    <source>
        <dbReference type="ARBA" id="ARBA00022692"/>
    </source>
</evidence>